<organism evidence="2 3">
    <name type="scientific">Odynerus spinipes</name>
    <dbReference type="NCBI Taxonomy" id="1348599"/>
    <lineage>
        <taxon>Eukaryota</taxon>
        <taxon>Metazoa</taxon>
        <taxon>Ecdysozoa</taxon>
        <taxon>Arthropoda</taxon>
        <taxon>Hexapoda</taxon>
        <taxon>Insecta</taxon>
        <taxon>Pterygota</taxon>
        <taxon>Neoptera</taxon>
        <taxon>Endopterygota</taxon>
        <taxon>Hymenoptera</taxon>
        <taxon>Apocrita</taxon>
        <taxon>Aculeata</taxon>
        <taxon>Vespoidea</taxon>
        <taxon>Vespidae</taxon>
        <taxon>Eumeninae</taxon>
        <taxon>Odynerus</taxon>
    </lineage>
</organism>
<evidence type="ECO:0000256" key="1">
    <source>
        <dbReference type="SAM" id="SignalP"/>
    </source>
</evidence>
<comment type="caution">
    <text evidence="2">The sequence shown here is derived from an EMBL/GenBank/DDBJ whole genome shotgun (WGS) entry which is preliminary data.</text>
</comment>
<sequence>MTGRLFGLILVCAFGTSCGRINTDMREKRNVFYPPPLVYPLGGTIKLVIGFAVPVQLAGRILVYGQNFQFQYALPQNATFFSNLLENGRGDSSRRRRDLDVNGRTAVFDVLEQNFRRPEHAEDPSFPEDFLQAAEAAKGDKDCSAIYPACPEGQGFLDRITRVIT</sequence>
<dbReference type="AlphaFoldDB" id="A0AAD9RVE4"/>
<dbReference type="PROSITE" id="PS51257">
    <property type="entry name" value="PROKAR_LIPOPROTEIN"/>
    <property type="match status" value="1"/>
</dbReference>
<reference evidence="2" key="2">
    <citation type="journal article" date="2023" name="Commun. Biol.">
        <title>Intrasexual cuticular hydrocarbon dimorphism in a wasp sheds light on hydrocarbon biosynthesis genes in Hymenoptera.</title>
        <authorList>
            <person name="Moris V.C."/>
            <person name="Podsiadlowski L."/>
            <person name="Martin S."/>
            <person name="Oeyen J.P."/>
            <person name="Donath A."/>
            <person name="Petersen M."/>
            <person name="Wilbrandt J."/>
            <person name="Misof B."/>
            <person name="Liedtke D."/>
            <person name="Thamm M."/>
            <person name="Scheiner R."/>
            <person name="Schmitt T."/>
            <person name="Niehuis O."/>
        </authorList>
    </citation>
    <scope>NUCLEOTIDE SEQUENCE</scope>
    <source>
        <strain evidence="2">GBR_01_08_01A</strain>
    </source>
</reference>
<keyword evidence="1" id="KW-0732">Signal</keyword>
<dbReference type="EMBL" id="JAIFRP010000013">
    <property type="protein sequence ID" value="KAK2586393.1"/>
    <property type="molecule type" value="Genomic_DNA"/>
</dbReference>
<dbReference type="Proteomes" id="UP001258017">
    <property type="component" value="Unassembled WGS sequence"/>
</dbReference>
<evidence type="ECO:0000313" key="3">
    <source>
        <dbReference type="Proteomes" id="UP001258017"/>
    </source>
</evidence>
<name>A0AAD9RVE4_9HYME</name>
<proteinExistence type="predicted"/>
<reference evidence="2" key="1">
    <citation type="submission" date="2021-08" db="EMBL/GenBank/DDBJ databases">
        <authorList>
            <person name="Misof B."/>
            <person name="Oliver O."/>
            <person name="Podsiadlowski L."/>
            <person name="Donath A."/>
            <person name="Peters R."/>
            <person name="Mayer C."/>
            <person name="Rust J."/>
            <person name="Gunkel S."/>
            <person name="Lesny P."/>
            <person name="Martin S."/>
            <person name="Oeyen J.P."/>
            <person name="Petersen M."/>
            <person name="Panagiotis P."/>
            <person name="Wilbrandt J."/>
            <person name="Tanja T."/>
        </authorList>
    </citation>
    <scope>NUCLEOTIDE SEQUENCE</scope>
    <source>
        <strain evidence="2">GBR_01_08_01A</strain>
        <tissue evidence="2">Thorax + abdomen</tissue>
    </source>
</reference>
<gene>
    <name evidence="2" type="ORF">KPH14_010680</name>
</gene>
<dbReference type="PANTHER" id="PTHR21398">
    <property type="entry name" value="AGAP007094-PA"/>
    <property type="match status" value="1"/>
</dbReference>
<dbReference type="PANTHER" id="PTHR21398:SF11">
    <property type="entry name" value="HDC15381-RELATED"/>
    <property type="match status" value="1"/>
</dbReference>
<feature type="signal peptide" evidence="1">
    <location>
        <begin position="1"/>
        <end position="19"/>
    </location>
</feature>
<evidence type="ECO:0000313" key="2">
    <source>
        <dbReference type="EMBL" id="KAK2586393.1"/>
    </source>
</evidence>
<feature type="chain" id="PRO_5042058454" evidence="1">
    <location>
        <begin position="20"/>
        <end position="165"/>
    </location>
</feature>
<keyword evidence="3" id="KW-1185">Reference proteome</keyword>
<accession>A0AAD9RVE4</accession>
<protein>
    <submittedName>
        <fullName evidence="2">Uncharacterized protein</fullName>
    </submittedName>
</protein>